<dbReference type="EMBL" id="CAICTM010000019">
    <property type="protein sequence ID" value="CAB9497418.1"/>
    <property type="molecule type" value="Genomic_DNA"/>
</dbReference>
<dbReference type="AlphaFoldDB" id="A0A9N8D6P7"/>
<accession>A0A9N8D6P7</accession>
<dbReference type="Proteomes" id="UP001153069">
    <property type="component" value="Unassembled WGS sequence"/>
</dbReference>
<evidence type="ECO:0000313" key="1">
    <source>
        <dbReference type="EMBL" id="CAB9497418.1"/>
    </source>
</evidence>
<organism evidence="1 2">
    <name type="scientific">Seminavis robusta</name>
    <dbReference type="NCBI Taxonomy" id="568900"/>
    <lineage>
        <taxon>Eukaryota</taxon>
        <taxon>Sar</taxon>
        <taxon>Stramenopiles</taxon>
        <taxon>Ochrophyta</taxon>
        <taxon>Bacillariophyta</taxon>
        <taxon>Bacillariophyceae</taxon>
        <taxon>Bacillariophycidae</taxon>
        <taxon>Naviculales</taxon>
        <taxon>Naviculaceae</taxon>
        <taxon>Seminavis</taxon>
    </lineage>
</organism>
<keyword evidence="2" id="KW-1185">Reference proteome</keyword>
<comment type="caution">
    <text evidence="1">The sequence shown here is derived from an EMBL/GenBank/DDBJ whole genome shotgun (WGS) entry which is preliminary data.</text>
</comment>
<gene>
    <name evidence="1" type="ORF">SEMRO_19_G013671.3</name>
</gene>
<dbReference type="OrthoDB" id="420989at2759"/>
<protein>
    <submittedName>
        <fullName evidence="1">Uncharacterized protein</fullName>
    </submittedName>
</protein>
<evidence type="ECO:0000313" key="2">
    <source>
        <dbReference type="Proteomes" id="UP001153069"/>
    </source>
</evidence>
<sequence>MLGLLYRFVSLSCFHPRFCEEYPRSEASREKGACTSAAPIAHFCSFLGSMDCEDTDSSRFSGLHKQVHGNSPAGLSRSDTLESEKDRTKHLIIFFHGGLCGFTSSGAAWRSHLASVLHKKLDFAACRADNDVWFRPAQRKNGSLHDENVLVYTDDILCISMDPDSILCPLDQRFLRKPDSMSKPTQHLGASVKENKIKPSTEPPWWTWAMGSEQYVKEAICNAKPGLKKGDLF</sequence>
<proteinExistence type="predicted"/>
<reference evidence="1" key="1">
    <citation type="submission" date="2020-06" db="EMBL/GenBank/DDBJ databases">
        <authorList>
            <consortium name="Plant Systems Biology data submission"/>
        </authorList>
    </citation>
    <scope>NUCLEOTIDE SEQUENCE</scope>
    <source>
        <strain evidence="1">D6</strain>
    </source>
</reference>
<name>A0A9N8D6P7_9STRA</name>